<gene>
    <name evidence="9" type="primary">mltG</name>
    <name evidence="9" type="ORF">DN069_21780</name>
</gene>
<dbReference type="EMBL" id="QKYN01000086">
    <property type="protein sequence ID" value="RAG83467.1"/>
    <property type="molecule type" value="Genomic_DNA"/>
</dbReference>
<comment type="caution">
    <text evidence="9">The sequence shown here is derived from an EMBL/GenBank/DDBJ whole genome shotgun (WGS) entry which is preliminary data.</text>
</comment>
<feature type="compositionally biased region" description="Low complexity" evidence="7">
    <location>
        <begin position="31"/>
        <end position="85"/>
    </location>
</feature>
<accession>A0A2X0IG25</accession>
<feature type="region of interest" description="Disordered" evidence="7">
    <location>
        <begin position="1"/>
        <end position="109"/>
    </location>
</feature>
<evidence type="ECO:0000313" key="10">
    <source>
        <dbReference type="Proteomes" id="UP000248889"/>
    </source>
</evidence>
<dbReference type="SUPFAM" id="SSF81995">
    <property type="entry name" value="beta-sandwich domain of Sec23/24"/>
    <property type="match status" value="1"/>
</dbReference>
<dbReference type="HAMAP" id="MF_02065">
    <property type="entry name" value="MltG"/>
    <property type="match status" value="1"/>
</dbReference>
<proteinExistence type="inferred from homology"/>
<feature type="non-terminal residue" evidence="9">
    <location>
        <position position="532"/>
    </location>
</feature>
<keyword evidence="10" id="KW-1185">Reference proteome</keyword>
<feature type="compositionally biased region" description="Pro residues" evidence="7">
    <location>
        <begin position="86"/>
        <end position="103"/>
    </location>
</feature>
<evidence type="ECO:0000256" key="6">
    <source>
        <dbReference type="ARBA" id="ARBA00023316"/>
    </source>
</evidence>
<evidence type="ECO:0000256" key="7">
    <source>
        <dbReference type="SAM" id="MobiDB-lite"/>
    </source>
</evidence>
<evidence type="ECO:0000256" key="1">
    <source>
        <dbReference type="ARBA" id="ARBA00022475"/>
    </source>
</evidence>
<protein>
    <submittedName>
        <fullName evidence="9">Endolytic transglycosylase MltG</fullName>
    </submittedName>
</protein>
<feature type="compositionally biased region" description="Basic and acidic residues" evidence="7">
    <location>
        <begin position="162"/>
        <end position="173"/>
    </location>
</feature>
<keyword evidence="4 8" id="KW-0472">Membrane</keyword>
<dbReference type="NCBIfam" id="TIGR00247">
    <property type="entry name" value="endolytic transglycosylase MltG"/>
    <property type="match status" value="1"/>
</dbReference>
<evidence type="ECO:0000256" key="2">
    <source>
        <dbReference type="ARBA" id="ARBA00022692"/>
    </source>
</evidence>
<dbReference type="InterPro" id="IPR003770">
    <property type="entry name" value="MLTG-like"/>
</dbReference>
<evidence type="ECO:0000313" key="9">
    <source>
        <dbReference type="EMBL" id="RAG83467.1"/>
    </source>
</evidence>
<dbReference type="OrthoDB" id="9814591at2"/>
<organism evidence="9 10">
    <name type="scientific">Streptacidiphilus pinicola</name>
    <dbReference type="NCBI Taxonomy" id="2219663"/>
    <lineage>
        <taxon>Bacteria</taxon>
        <taxon>Bacillati</taxon>
        <taxon>Actinomycetota</taxon>
        <taxon>Actinomycetes</taxon>
        <taxon>Kitasatosporales</taxon>
        <taxon>Streptomycetaceae</taxon>
        <taxon>Streptacidiphilus</taxon>
    </lineage>
</organism>
<dbReference type="AlphaFoldDB" id="A0A2X0IG25"/>
<keyword evidence="3 8" id="KW-1133">Transmembrane helix</keyword>
<evidence type="ECO:0000256" key="4">
    <source>
        <dbReference type="ARBA" id="ARBA00023136"/>
    </source>
</evidence>
<dbReference type="PANTHER" id="PTHR30518:SF2">
    <property type="entry name" value="ENDOLYTIC MUREIN TRANSGLYCOSYLASE"/>
    <property type="match status" value="1"/>
</dbReference>
<evidence type="ECO:0000256" key="8">
    <source>
        <dbReference type="SAM" id="Phobius"/>
    </source>
</evidence>
<keyword evidence="2 8" id="KW-0812">Transmembrane</keyword>
<feature type="region of interest" description="Disordered" evidence="7">
    <location>
        <begin position="155"/>
        <end position="177"/>
    </location>
</feature>
<dbReference type="GO" id="GO:0016829">
    <property type="term" value="F:lyase activity"/>
    <property type="evidence" value="ECO:0007669"/>
    <property type="project" value="UniProtKB-KW"/>
</dbReference>
<dbReference type="RefSeq" id="WP_111503353.1">
    <property type="nucleotide sequence ID" value="NZ_QKYN01000086.1"/>
</dbReference>
<reference evidence="9 10" key="1">
    <citation type="submission" date="2018-06" db="EMBL/GenBank/DDBJ databases">
        <title>Streptacidiphilus pinicola sp. nov., isolated from pine grove soil.</title>
        <authorList>
            <person name="Roh S.G."/>
            <person name="Park S."/>
            <person name="Kim M.-K."/>
            <person name="Yun B.-R."/>
            <person name="Park J."/>
            <person name="Kim M.J."/>
            <person name="Kim Y.S."/>
            <person name="Kim S.B."/>
        </authorList>
    </citation>
    <scope>NUCLEOTIDE SEQUENCE [LARGE SCALE GENOMIC DNA]</scope>
    <source>
        <strain evidence="9 10">MMS16-CNU450</strain>
    </source>
</reference>
<dbReference type="PANTHER" id="PTHR30518">
    <property type="entry name" value="ENDOLYTIC MUREIN TRANSGLYCOSYLASE"/>
    <property type="match status" value="1"/>
</dbReference>
<keyword evidence="1" id="KW-1003">Cell membrane</keyword>
<evidence type="ECO:0000256" key="5">
    <source>
        <dbReference type="ARBA" id="ARBA00023239"/>
    </source>
</evidence>
<dbReference type="Proteomes" id="UP000248889">
    <property type="component" value="Unassembled WGS sequence"/>
</dbReference>
<evidence type="ECO:0000256" key="3">
    <source>
        <dbReference type="ARBA" id="ARBA00022989"/>
    </source>
</evidence>
<sequence length="532" mass="57385">MTDQGRGYGSEPWGQAGPYGGQGGYPPQAPHPYGQQPQQPYPYGQQQPQYGQQQPQYGQPPYGQPQYNQPPYGQQPQQYPGYQQQPPQPPQRPRPQTPPPSGPGPDGIDWVAEAAKLEAEGRGEAPAEDEYAYQSDEDVYVEEQGELGDDEYMQFLSDDDESRSGRRKDEAKGRKERKRSGVACLGVTVLLLGLLGGGGYFGYQYYKSHYGAPADFTGDGTTEVQVQVPDGATGWVIGNALKAAGVVESAQAFVNAYNGDLKKASTIQPGYYTLKLQMSGAAALKSLEDQAGGAVVIVPEGMTSKAIYALLDSRLKLPAGTTAKSAKDDVAQLGLPSEANGNPEGFLWPARYSITKGMQPIDLLKQMVGNAKGEIQSLNLDTAGKGANLNNAYDVLKEASILQAEGNNLGDFGKIARVLYNRLNTNVTWGRLELDTPLQYRLGSKTFTNAQKALPQGGYNTYVVKGLPPTPIDNPGQAAIQAVLNPTPGDWAYFVAVDANDTRFSATWAQFLNDVQAYCAKHGQNVDRDEVG</sequence>
<dbReference type="GO" id="GO:0071555">
    <property type="term" value="P:cell wall organization"/>
    <property type="evidence" value="ECO:0007669"/>
    <property type="project" value="UniProtKB-KW"/>
</dbReference>
<dbReference type="Pfam" id="PF02618">
    <property type="entry name" value="YceG"/>
    <property type="match status" value="1"/>
</dbReference>
<dbReference type="Gene3D" id="3.30.1490.480">
    <property type="entry name" value="Endolytic murein transglycosylase"/>
    <property type="match status" value="1"/>
</dbReference>
<name>A0A2X0IG25_9ACTN</name>
<feature type="transmembrane region" description="Helical" evidence="8">
    <location>
        <begin position="182"/>
        <end position="203"/>
    </location>
</feature>
<keyword evidence="5" id="KW-0456">Lyase</keyword>
<keyword evidence="6" id="KW-0961">Cell wall biogenesis/degradation</keyword>